<dbReference type="EMBL" id="CP046457">
    <property type="protein sequence ID" value="QGT98853.1"/>
    <property type="molecule type" value="Genomic_DNA"/>
</dbReference>
<reference evidence="2" key="1">
    <citation type="journal article" date="2019" name="Microbiology">
        <title>Complete Genome Sequence of an Uncultured Bacterium of the Candidate Phylum Bipolaricaulota.</title>
        <authorList>
            <person name="Kadnikov V.V."/>
            <person name="Mardanov A.V."/>
            <person name="Beletsky A.V."/>
            <person name="Frank Y.A."/>
            <person name="Karnachuk O.V."/>
            <person name="Ravin N.V."/>
        </authorList>
    </citation>
    <scope>NUCLEOTIDE SEQUENCE [LARGE SCALE GENOMIC DNA]</scope>
</reference>
<protein>
    <submittedName>
        <fullName evidence="1">Uncharacterized protein</fullName>
    </submittedName>
</protein>
<evidence type="ECO:0000313" key="1">
    <source>
        <dbReference type="EMBL" id="QGT98853.1"/>
    </source>
</evidence>
<proteinExistence type="predicted"/>
<gene>
    <name evidence="1" type="ORF">SYNTR_0260</name>
</gene>
<accession>A0A6I6D6K2</accession>
<evidence type="ECO:0000313" key="2">
    <source>
        <dbReference type="Proteomes" id="UP000426444"/>
    </source>
</evidence>
<dbReference type="AlphaFoldDB" id="A0A6I6D6K2"/>
<dbReference type="KEGG" id="salq:SYNTR_0260"/>
<organism evidence="1 2">
    <name type="scientific">Candidatus Syntrophocurvum alkaliphilum</name>
    <dbReference type="NCBI Taxonomy" id="2293317"/>
    <lineage>
        <taxon>Bacteria</taxon>
        <taxon>Bacillati</taxon>
        <taxon>Bacillota</taxon>
        <taxon>Clostridia</taxon>
        <taxon>Eubacteriales</taxon>
        <taxon>Syntrophomonadaceae</taxon>
        <taxon>Candidatus Syntrophocurvum</taxon>
    </lineage>
</organism>
<dbReference type="Proteomes" id="UP000426444">
    <property type="component" value="Chromosome"/>
</dbReference>
<name>A0A6I6D6K2_9FIRM</name>
<sequence length="43" mass="5062">MIPLQKAKLSLKRVCSYFFAAELIISLEYQKKIYNSIKVAKKR</sequence>
<keyword evidence="2" id="KW-1185">Reference proteome</keyword>